<evidence type="ECO:0000313" key="2">
    <source>
        <dbReference type="Proteomes" id="UP000255207"/>
    </source>
</evidence>
<comment type="caution">
    <text evidence="1">The sequence shown here is derived from an EMBL/GenBank/DDBJ whole genome shotgun (WGS) entry which is preliminary data.</text>
</comment>
<dbReference type="RefSeq" id="WP_114831523.1">
    <property type="nucleotide sequence ID" value="NZ_QQTO01000016.1"/>
</dbReference>
<name>A0A370L125_9HYPH</name>
<accession>A0A370L125</accession>
<sequence>MEGRDRYTYVAGIVEGLAHARFVKDAKDTQGRACIYTWFYNDKATIQKIYEAFERYPGTLPGAIVGALAATKCGV</sequence>
<reference evidence="2" key="1">
    <citation type="submission" date="2018-07" db="EMBL/GenBank/DDBJ databases">
        <authorList>
            <person name="Safronova V.I."/>
            <person name="Chirak E.R."/>
            <person name="Sazanova A.L."/>
        </authorList>
    </citation>
    <scope>NUCLEOTIDE SEQUENCE [LARGE SCALE GENOMIC DNA]</scope>
    <source>
        <strain evidence="2">RCAM04685</strain>
    </source>
</reference>
<gene>
    <name evidence="1" type="ORF">DWE98_22360</name>
</gene>
<protein>
    <recommendedName>
        <fullName evidence="3">Rap1a immunity protein domain-containing protein</fullName>
    </recommendedName>
</protein>
<dbReference type="EMBL" id="QQTP01000014">
    <property type="protein sequence ID" value="RDJ21069.1"/>
    <property type="molecule type" value="Genomic_DNA"/>
</dbReference>
<organism evidence="1 2">
    <name type="scientific">Bosea caraganae</name>
    <dbReference type="NCBI Taxonomy" id="2763117"/>
    <lineage>
        <taxon>Bacteria</taxon>
        <taxon>Pseudomonadati</taxon>
        <taxon>Pseudomonadota</taxon>
        <taxon>Alphaproteobacteria</taxon>
        <taxon>Hyphomicrobiales</taxon>
        <taxon>Boseaceae</taxon>
        <taxon>Bosea</taxon>
    </lineage>
</organism>
<evidence type="ECO:0008006" key="3">
    <source>
        <dbReference type="Google" id="ProtNLM"/>
    </source>
</evidence>
<proteinExistence type="predicted"/>
<dbReference type="Proteomes" id="UP000255207">
    <property type="component" value="Unassembled WGS sequence"/>
</dbReference>
<dbReference type="AlphaFoldDB" id="A0A370L125"/>
<keyword evidence="2" id="KW-1185">Reference proteome</keyword>
<evidence type="ECO:0000313" key="1">
    <source>
        <dbReference type="EMBL" id="RDJ21069.1"/>
    </source>
</evidence>
<dbReference type="OrthoDB" id="7871786at2"/>